<dbReference type="InterPro" id="IPR038765">
    <property type="entry name" value="Papain-like_cys_pep_sf"/>
</dbReference>
<protein>
    <recommendedName>
        <fullName evidence="5">Ubiquitin-like protease family profile domain-containing protein</fullName>
    </recommendedName>
</protein>
<dbReference type="EMBL" id="CCAG010015664">
    <property type="status" value="NOT_ANNOTATED_CDS"/>
    <property type="molecule type" value="Genomic_DNA"/>
</dbReference>
<dbReference type="PROSITE" id="PS50600">
    <property type="entry name" value="ULP_PROTEASE"/>
    <property type="match status" value="1"/>
</dbReference>
<dbReference type="GO" id="GO:0016929">
    <property type="term" value="F:deSUMOylase activity"/>
    <property type="evidence" value="ECO:0007669"/>
    <property type="project" value="TreeGrafter"/>
</dbReference>
<dbReference type="InterPro" id="IPR003653">
    <property type="entry name" value="Peptidase_C48_C"/>
</dbReference>
<keyword evidence="3" id="KW-0378">Hydrolase</keyword>
<dbReference type="PhylomeDB" id="A0A1B0GD96"/>
<dbReference type="STRING" id="37546.A0A1B0GD96"/>
<evidence type="ECO:0000256" key="1">
    <source>
        <dbReference type="ARBA" id="ARBA00005234"/>
    </source>
</evidence>
<dbReference type="Gene3D" id="3.40.395.10">
    <property type="entry name" value="Adenoviral Proteinase, Chain A"/>
    <property type="match status" value="1"/>
</dbReference>
<dbReference type="EnsemblMetazoa" id="GMOY011271-RA">
    <property type="protein sequence ID" value="GMOY011271-PA"/>
    <property type="gene ID" value="GMOY011271"/>
</dbReference>
<evidence type="ECO:0000313" key="7">
    <source>
        <dbReference type="Proteomes" id="UP000092444"/>
    </source>
</evidence>
<name>A0A1B0GD96_GLOMM</name>
<keyword evidence="2" id="KW-0645">Protease</keyword>
<evidence type="ECO:0000259" key="5">
    <source>
        <dbReference type="PROSITE" id="PS50600"/>
    </source>
</evidence>
<proteinExistence type="inferred from homology"/>
<dbReference type="Proteomes" id="UP000092444">
    <property type="component" value="Unassembled WGS sequence"/>
</dbReference>
<sequence>MNEVLSHTCGRDRKIMTRRDIHTLCGHNWRNDEVINFYMNLLTDRGEKKSKSNGLPTVYAMNTFFLPRLMQTGIKRWTHKVDIFTRDILPVPVHVGGVHCCMAIIHLKNRAIKYYDSMGIPNSNVLKALEQYLKDESMDKRKQPFDTSQFIMENIW</sequence>
<dbReference type="PANTHER" id="PTHR12606:SF141">
    <property type="entry name" value="GH15225P-RELATED"/>
    <property type="match status" value="1"/>
</dbReference>
<dbReference type="GO" id="GO:0006508">
    <property type="term" value="P:proteolysis"/>
    <property type="evidence" value="ECO:0007669"/>
    <property type="project" value="UniProtKB-KW"/>
</dbReference>
<evidence type="ECO:0000256" key="4">
    <source>
        <dbReference type="ARBA" id="ARBA00022807"/>
    </source>
</evidence>
<accession>A0A1B0GD96</accession>
<organism evidence="6 7">
    <name type="scientific">Glossina morsitans morsitans</name>
    <name type="common">Savannah tsetse fly</name>
    <dbReference type="NCBI Taxonomy" id="37546"/>
    <lineage>
        <taxon>Eukaryota</taxon>
        <taxon>Metazoa</taxon>
        <taxon>Ecdysozoa</taxon>
        <taxon>Arthropoda</taxon>
        <taxon>Hexapoda</taxon>
        <taxon>Insecta</taxon>
        <taxon>Pterygota</taxon>
        <taxon>Neoptera</taxon>
        <taxon>Endopterygota</taxon>
        <taxon>Diptera</taxon>
        <taxon>Brachycera</taxon>
        <taxon>Muscomorpha</taxon>
        <taxon>Hippoboscoidea</taxon>
        <taxon>Glossinidae</taxon>
        <taxon>Glossina</taxon>
    </lineage>
</organism>
<dbReference type="VEuPathDB" id="VectorBase:GMOY011271"/>
<evidence type="ECO:0000313" key="6">
    <source>
        <dbReference type="EnsemblMetazoa" id="GMOY011271-PA"/>
    </source>
</evidence>
<keyword evidence="4" id="KW-0788">Thiol protease</keyword>
<dbReference type="AlphaFoldDB" id="A0A1B0GD96"/>
<keyword evidence="7" id="KW-1185">Reference proteome</keyword>
<dbReference type="GO" id="GO:0016926">
    <property type="term" value="P:protein desumoylation"/>
    <property type="evidence" value="ECO:0007669"/>
    <property type="project" value="TreeGrafter"/>
</dbReference>
<evidence type="ECO:0000256" key="2">
    <source>
        <dbReference type="ARBA" id="ARBA00022670"/>
    </source>
</evidence>
<dbReference type="GO" id="GO:0005634">
    <property type="term" value="C:nucleus"/>
    <property type="evidence" value="ECO:0007669"/>
    <property type="project" value="TreeGrafter"/>
</dbReference>
<dbReference type="Pfam" id="PF02902">
    <property type="entry name" value="Peptidase_C48"/>
    <property type="match status" value="1"/>
</dbReference>
<feature type="domain" description="Ubiquitin-like protease family profile" evidence="5">
    <location>
        <begin position="14"/>
        <end position="156"/>
    </location>
</feature>
<dbReference type="SUPFAM" id="SSF54001">
    <property type="entry name" value="Cysteine proteinases"/>
    <property type="match status" value="1"/>
</dbReference>
<evidence type="ECO:0000256" key="3">
    <source>
        <dbReference type="ARBA" id="ARBA00022801"/>
    </source>
</evidence>
<dbReference type="PANTHER" id="PTHR12606">
    <property type="entry name" value="SENTRIN/SUMO-SPECIFIC PROTEASE"/>
    <property type="match status" value="1"/>
</dbReference>
<reference evidence="6" key="1">
    <citation type="submission" date="2020-05" db="UniProtKB">
        <authorList>
            <consortium name="EnsemblMetazoa"/>
        </authorList>
    </citation>
    <scope>IDENTIFICATION</scope>
    <source>
        <strain evidence="6">Yale</strain>
    </source>
</reference>
<comment type="similarity">
    <text evidence="1">Belongs to the peptidase C48 family.</text>
</comment>